<feature type="transmembrane region" description="Helical" evidence="1">
    <location>
        <begin position="172"/>
        <end position="192"/>
    </location>
</feature>
<evidence type="ECO:0000256" key="1">
    <source>
        <dbReference type="SAM" id="Phobius"/>
    </source>
</evidence>
<dbReference type="EMBL" id="VSSQ01001101">
    <property type="protein sequence ID" value="MPM05113.1"/>
    <property type="molecule type" value="Genomic_DNA"/>
</dbReference>
<proteinExistence type="predicted"/>
<sequence length="220" mass="23729">MKKSQQISESLPFVILLTLSGGFMDAYSYIGRGHVFANAQTGNLLLLGINLSTGNPSSALRYLFPVLSFACGVATAEILRRRFYGAKRLHWRQAVLLAEAVILLAVAFMPQNLNLLANSLTSFACGAQVESFRKVNGCGIATTMCIGNLRAAAQAICDYGFTKSRTAKENGLLYLGIIGTFVIGAIIGNFSVHAWQENAIVVSSILLSAGFILMFIHKED</sequence>
<keyword evidence="1" id="KW-0812">Transmembrane</keyword>
<reference evidence="2" key="1">
    <citation type="submission" date="2019-08" db="EMBL/GenBank/DDBJ databases">
        <authorList>
            <person name="Kucharzyk K."/>
            <person name="Murdoch R.W."/>
            <person name="Higgins S."/>
            <person name="Loffler F."/>
        </authorList>
    </citation>
    <scope>NUCLEOTIDE SEQUENCE</scope>
</reference>
<comment type="caution">
    <text evidence="2">The sequence shown here is derived from an EMBL/GenBank/DDBJ whole genome shotgun (WGS) entry which is preliminary data.</text>
</comment>
<gene>
    <name evidence="2" type="ORF">SDC9_51398</name>
</gene>
<evidence type="ECO:0000313" key="2">
    <source>
        <dbReference type="EMBL" id="MPM05113.1"/>
    </source>
</evidence>
<feature type="transmembrane region" description="Helical" evidence="1">
    <location>
        <begin position="12"/>
        <end position="30"/>
    </location>
</feature>
<dbReference type="AlphaFoldDB" id="A0A644WS70"/>
<accession>A0A644WS70</accession>
<evidence type="ECO:0008006" key="3">
    <source>
        <dbReference type="Google" id="ProtNLM"/>
    </source>
</evidence>
<keyword evidence="1" id="KW-0472">Membrane</keyword>
<protein>
    <recommendedName>
        <fullName evidence="3">DUF1275 domain-containing protein</fullName>
    </recommendedName>
</protein>
<dbReference type="Pfam" id="PF06912">
    <property type="entry name" value="DUF1275"/>
    <property type="match status" value="1"/>
</dbReference>
<dbReference type="InterPro" id="IPR010699">
    <property type="entry name" value="DUF1275"/>
</dbReference>
<dbReference type="PANTHER" id="PTHR37314:SF4">
    <property type="entry name" value="UPF0700 TRANSMEMBRANE PROTEIN YOAK"/>
    <property type="match status" value="1"/>
</dbReference>
<feature type="transmembrane region" description="Helical" evidence="1">
    <location>
        <begin position="59"/>
        <end position="79"/>
    </location>
</feature>
<dbReference type="PANTHER" id="PTHR37314">
    <property type="entry name" value="SLR0142 PROTEIN"/>
    <property type="match status" value="1"/>
</dbReference>
<organism evidence="2">
    <name type="scientific">bioreactor metagenome</name>
    <dbReference type="NCBI Taxonomy" id="1076179"/>
    <lineage>
        <taxon>unclassified sequences</taxon>
        <taxon>metagenomes</taxon>
        <taxon>ecological metagenomes</taxon>
    </lineage>
</organism>
<keyword evidence="1" id="KW-1133">Transmembrane helix</keyword>
<name>A0A644WS70_9ZZZZ</name>
<feature type="transmembrane region" description="Helical" evidence="1">
    <location>
        <begin position="91"/>
        <end position="109"/>
    </location>
</feature>
<feature type="transmembrane region" description="Helical" evidence="1">
    <location>
        <begin position="199"/>
        <end position="217"/>
    </location>
</feature>